<evidence type="ECO:0000313" key="2">
    <source>
        <dbReference type="Proteomes" id="UP000263377"/>
    </source>
</evidence>
<protein>
    <submittedName>
        <fullName evidence="1">Uncharacterized protein</fullName>
    </submittedName>
</protein>
<gene>
    <name evidence="1" type="ORF">DR950_17685</name>
</gene>
<accession>A0A372ZVY9</accession>
<dbReference type="AlphaFoldDB" id="A0A372ZVY9"/>
<comment type="caution">
    <text evidence="1">The sequence shown here is derived from an EMBL/GenBank/DDBJ whole genome shotgun (WGS) entry which is preliminary data.</text>
</comment>
<proteinExistence type="predicted"/>
<reference evidence="1 2" key="1">
    <citation type="submission" date="2018-08" db="EMBL/GenBank/DDBJ databases">
        <title>Diversity &amp; Physiological Properties of Lignin-Decomposing Actinobacteria from Soil.</title>
        <authorList>
            <person name="Roh S.G."/>
            <person name="Kim S.B."/>
        </authorList>
    </citation>
    <scope>NUCLEOTIDE SEQUENCE [LARGE SCALE GENOMIC DNA]</scope>
    <source>
        <strain evidence="1 2">MMS17-GH009</strain>
    </source>
</reference>
<dbReference type="RefSeq" id="WP_117487573.1">
    <property type="nucleotide sequence ID" value="NZ_QVIG01000001.1"/>
</dbReference>
<sequence length="219" mass="23632">MTKPEPTVASALADTAVSLAALGAVQEKLRDEPTRLDVVVNRDALTGRTKIHGYLNGHAVVRTEVPFNPAEPRLHLHVADSGSPSETRTHAWAQTVQDTGGAPDTVADHLAKLVHDYHRPRQGCEDCGSFAHLPDAPRWTVVLNGDTEIEQIRKGVPSRREANNLGLAGHTYFVLPARSLLAAHARALAVLDDLLDHGQDIAGHVLVDAEATEGKYNPR</sequence>
<organism evidence="1 2">
    <name type="scientific">Kitasatospora xanthocidica</name>
    <dbReference type="NCBI Taxonomy" id="83382"/>
    <lineage>
        <taxon>Bacteria</taxon>
        <taxon>Bacillati</taxon>
        <taxon>Actinomycetota</taxon>
        <taxon>Actinomycetes</taxon>
        <taxon>Kitasatosporales</taxon>
        <taxon>Streptomycetaceae</taxon>
        <taxon>Kitasatospora</taxon>
    </lineage>
</organism>
<keyword evidence="2" id="KW-1185">Reference proteome</keyword>
<name>A0A372ZVY9_9ACTN</name>
<dbReference type="Proteomes" id="UP000263377">
    <property type="component" value="Unassembled WGS sequence"/>
</dbReference>
<dbReference type="EMBL" id="QVIG01000001">
    <property type="protein sequence ID" value="RGD59375.1"/>
    <property type="molecule type" value="Genomic_DNA"/>
</dbReference>
<evidence type="ECO:0000313" key="1">
    <source>
        <dbReference type="EMBL" id="RGD59375.1"/>
    </source>
</evidence>